<name>A0A1I1D0L7_NATHA</name>
<dbReference type="Proteomes" id="UP000199161">
    <property type="component" value="Unassembled WGS sequence"/>
</dbReference>
<dbReference type="AlphaFoldDB" id="A0A1I1D0L7"/>
<sequence length="328" mass="37158">MSPVPSRVRTAVDDHLEELEERREVAVPLAVARGSHAWDGAGPDSDYDVGFVFVPTDLRRYAHLEGPEETIVADHGEVELQGLDVRRFAELLADSNESALALCRSPIRYRDAFDPTDLRAYLERTYDPIDLYHDWRSIAASNYRKYLSEHLVRDGETYPIEEVREGGGEDGRVYVVRDGDERRTISADDDRYAETATRPTVKRNLTIYRAAMYARYLRATGERADGDHDHDHDHDLPALSFETFLREQAPAVFDPERIERARALLERKRAGDGDAEVGDRVGREFAHPPREIDPTVHARPGPEPARLDAFVDGMIDAARVRRGDGRGR</sequence>
<dbReference type="RefSeq" id="WP_089784472.1">
    <property type="nucleotide sequence ID" value="NZ_FOKW01000001.1"/>
</dbReference>
<dbReference type="OrthoDB" id="156395at2157"/>
<organism evidence="1 2">
    <name type="scientific">Natronobacterium haloterrestre</name>
    <name type="common">Halobiforma haloterrestris</name>
    <dbReference type="NCBI Taxonomy" id="148448"/>
    <lineage>
        <taxon>Archaea</taxon>
        <taxon>Methanobacteriati</taxon>
        <taxon>Methanobacteriota</taxon>
        <taxon>Stenosarchaea group</taxon>
        <taxon>Halobacteria</taxon>
        <taxon>Halobacteriales</taxon>
        <taxon>Natrialbaceae</taxon>
        <taxon>Natronobacterium</taxon>
    </lineage>
</organism>
<evidence type="ECO:0000313" key="2">
    <source>
        <dbReference type="Proteomes" id="UP000199161"/>
    </source>
</evidence>
<dbReference type="InterPro" id="IPR043519">
    <property type="entry name" value="NT_sf"/>
</dbReference>
<gene>
    <name evidence="1" type="ORF">SAMN05444422_101133</name>
</gene>
<protein>
    <recommendedName>
        <fullName evidence="3">Nucleotidyltransferase</fullName>
    </recommendedName>
</protein>
<dbReference type="InterPro" id="IPR018775">
    <property type="entry name" value="RlaP"/>
</dbReference>
<accession>A0A1I1D0L7</accession>
<dbReference type="Pfam" id="PF10127">
    <property type="entry name" value="RlaP"/>
    <property type="match status" value="1"/>
</dbReference>
<dbReference type="EMBL" id="FOKW01000001">
    <property type="protein sequence ID" value="SFB68334.1"/>
    <property type="molecule type" value="Genomic_DNA"/>
</dbReference>
<evidence type="ECO:0000313" key="1">
    <source>
        <dbReference type="EMBL" id="SFB68334.1"/>
    </source>
</evidence>
<dbReference type="SUPFAM" id="SSF81301">
    <property type="entry name" value="Nucleotidyltransferase"/>
    <property type="match status" value="1"/>
</dbReference>
<keyword evidence="2" id="KW-1185">Reference proteome</keyword>
<evidence type="ECO:0008006" key="3">
    <source>
        <dbReference type="Google" id="ProtNLM"/>
    </source>
</evidence>
<reference evidence="2" key="1">
    <citation type="submission" date="2016-10" db="EMBL/GenBank/DDBJ databases">
        <authorList>
            <person name="Varghese N."/>
            <person name="Submissions S."/>
        </authorList>
    </citation>
    <scope>NUCLEOTIDE SEQUENCE [LARGE SCALE GENOMIC DNA]</scope>
    <source>
        <strain evidence="2">DSM 13078</strain>
    </source>
</reference>
<proteinExistence type="predicted"/>